<feature type="transmembrane region" description="Helical" evidence="6">
    <location>
        <begin position="477"/>
        <end position="494"/>
    </location>
</feature>
<sequence length="774" mass="88662">MRGKVTYLAIAATLGIISLKYQFHFIAVLLSVFYFFYLSIYKKYLLLFSAIIIFFIFSLYFHLSEINNRSNLGAGEYKSQAMLGGEFFLDGDFFRGILIDQTGEKLSFTYYIKTYEEKLNIEKLQPGQQCYFQGELEKPKLPTMPNAFNYREYLFNQKIHWRAKLNSISACHKQDKGIMTVLQKIRKNGLMLIEKYYPESSRGIVQALIFGERSLIADEVETAYEELGIVHLLAISGLHVGLLVGGLYYFFIRIGLTHTRTRLLLICFLPAYIVLTGGAPSVTRASVMVIIYFLLRIFKWRVSPADIISITYLLMLLLNPYELFHIGFQLSFLVSFILIISSKIIVHSHSWFMRSSLIAIFSQLGAAPILFYHFHEISILSLPMNLIFVPFYSFLVLPLALMTFCLQLLHIGSLFIHFLDIIISYSHHFVQFAASFKLFTLAFGKPGILILFLYVSSILFLFIQFERAASMEEKIRSFVPLLFIFMLHFLVPFLNPYGKVMAIDVGQGDSILIQQPFKRGIYLIDTGGKLNFSEKGEWAERNKKFSIVKDITIPYLKSIGVTKIDLLFLTHGDTDHIGEVSHLLDGMKVKEIILPIGFIRGDLEKEIIKKAIEKKVKITAVKRGDYIKKNGLRFDVLSPEKLTESKNDDSLVLYSKIGGLSWLFTGDLEHQGEEEIIRKYDSLTADVLKVGHHGSKGSTSDEFLNKIKPSIGIVSAGYNNRYNHPHKDVVEKLKERDIPLFRTDIQGAIMYEYKGNRGTFSIHPPYDTVREEDE</sequence>
<keyword evidence="3 6" id="KW-0812">Transmembrane</keyword>
<dbReference type="RefSeq" id="WP_328015024.1">
    <property type="nucleotide sequence ID" value="NZ_JARTFS010000005.1"/>
</dbReference>
<evidence type="ECO:0000256" key="1">
    <source>
        <dbReference type="ARBA" id="ARBA00004651"/>
    </source>
</evidence>
<organism evidence="8 9">
    <name type="scientific">Metabacillus fastidiosus</name>
    <dbReference type="NCBI Taxonomy" id="1458"/>
    <lineage>
        <taxon>Bacteria</taxon>
        <taxon>Bacillati</taxon>
        <taxon>Bacillota</taxon>
        <taxon>Bacilli</taxon>
        <taxon>Bacillales</taxon>
        <taxon>Bacillaceae</taxon>
        <taxon>Metabacillus</taxon>
    </lineage>
</organism>
<evidence type="ECO:0000256" key="5">
    <source>
        <dbReference type="ARBA" id="ARBA00023136"/>
    </source>
</evidence>
<dbReference type="NCBIfam" id="TIGR00360">
    <property type="entry name" value="ComEC_N-term"/>
    <property type="match status" value="1"/>
</dbReference>
<dbReference type="InterPro" id="IPR001279">
    <property type="entry name" value="Metallo-B-lactamas"/>
</dbReference>
<dbReference type="EMBL" id="JARTFS010000005">
    <property type="protein sequence ID" value="MED4401002.1"/>
    <property type="molecule type" value="Genomic_DNA"/>
</dbReference>
<evidence type="ECO:0000256" key="6">
    <source>
        <dbReference type="SAM" id="Phobius"/>
    </source>
</evidence>
<dbReference type="PANTHER" id="PTHR30619">
    <property type="entry name" value="DNA INTERNALIZATION/COMPETENCE PROTEIN COMEC/REC2"/>
    <property type="match status" value="1"/>
</dbReference>
<comment type="caution">
    <text evidence="8">The sequence shown here is derived from an EMBL/GenBank/DDBJ whole genome shotgun (WGS) entry which is preliminary data.</text>
</comment>
<dbReference type="Pfam" id="PF00753">
    <property type="entry name" value="Lactamase_B"/>
    <property type="match status" value="1"/>
</dbReference>
<feature type="transmembrane region" description="Helical" evidence="6">
    <location>
        <begin position="44"/>
        <end position="63"/>
    </location>
</feature>
<dbReference type="InterPro" id="IPR025405">
    <property type="entry name" value="DUF4131"/>
</dbReference>
<evidence type="ECO:0000313" key="9">
    <source>
        <dbReference type="Proteomes" id="UP001342826"/>
    </source>
</evidence>
<dbReference type="InterPro" id="IPR052159">
    <property type="entry name" value="Competence_DNA_uptake"/>
</dbReference>
<dbReference type="Gene3D" id="3.60.15.10">
    <property type="entry name" value="Ribonuclease Z/Hydroxyacylglutathione hydrolase-like"/>
    <property type="match status" value="1"/>
</dbReference>
<reference evidence="8 9" key="1">
    <citation type="submission" date="2023-03" db="EMBL/GenBank/DDBJ databases">
        <title>Bacillus Genome Sequencing.</title>
        <authorList>
            <person name="Dunlap C."/>
        </authorList>
    </citation>
    <scope>NUCLEOTIDE SEQUENCE [LARGE SCALE GENOMIC DNA]</scope>
    <source>
        <strain evidence="8 9">NRS-1717</strain>
    </source>
</reference>
<evidence type="ECO:0000313" key="8">
    <source>
        <dbReference type="EMBL" id="MED4401002.1"/>
    </source>
</evidence>
<feature type="transmembrane region" description="Helical" evidence="6">
    <location>
        <begin position="229"/>
        <end position="251"/>
    </location>
</feature>
<keyword evidence="2" id="KW-1003">Cell membrane</keyword>
<proteinExistence type="predicted"/>
<evidence type="ECO:0000256" key="4">
    <source>
        <dbReference type="ARBA" id="ARBA00022989"/>
    </source>
</evidence>
<feature type="transmembrane region" description="Helical" evidence="6">
    <location>
        <begin position="447"/>
        <end position="465"/>
    </location>
</feature>
<feature type="domain" description="Metallo-beta-lactamase" evidence="7">
    <location>
        <begin position="507"/>
        <end position="718"/>
    </location>
</feature>
<dbReference type="CDD" id="cd07731">
    <property type="entry name" value="ComA-like_MBL-fold"/>
    <property type="match status" value="1"/>
</dbReference>
<feature type="transmembrane region" description="Helical" evidence="6">
    <location>
        <begin position="6"/>
        <end position="37"/>
    </location>
</feature>
<feature type="transmembrane region" description="Helical" evidence="6">
    <location>
        <begin position="323"/>
        <end position="345"/>
    </location>
</feature>
<dbReference type="Pfam" id="PF13567">
    <property type="entry name" value="DUF4131"/>
    <property type="match status" value="1"/>
</dbReference>
<comment type="subcellular location">
    <subcellularLocation>
        <location evidence="1">Cell membrane</location>
        <topology evidence="1">Multi-pass membrane protein</topology>
    </subcellularLocation>
</comment>
<feature type="transmembrane region" description="Helical" evidence="6">
    <location>
        <begin position="357"/>
        <end position="374"/>
    </location>
</feature>
<gene>
    <name evidence="8" type="ORF">P9271_06605</name>
</gene>
<name>A0ABU6NV30_9BACI</name>
<dbReference type="Proteomes" id="UP001342826">
    <property type="component" value="Unassembled WGS sequence"/>
</dbReference>
<dbReference type="PANTHER" id="PTHR30619:SF1">
    <property type="entry name" value="RECOMBINATION PROTEIN 2"/>
    <property type="match status" value="1"/>
</dbReference>
<dbReference type="Pfam" id="PF03772">
    <property type="entry name" value="Competence"/>
    <property type="match status" value="1"/>
</dbReference>
<evidence type="ECO:0000256" key="3">
    <source>
        <dbReference type="ARBA" id="ARBA00022692"/>
    </source>
</evidence>
<dbReference type="InterPro" id="IPR004797">
    <property type="entry name" value="Competence_ComEC/Rec2"/>
</dbReference>
<feature type="transmembrane region" description="Helical" evidence="6">
    <location>
        <begin position="263"/>
        <end position="295"/>
    </location>
</feature>
<accession>A0ABU6NV30</accession>
<evidence type="ECO:0000256" key="2">
    <source>
        <dbReference type="ARBA" id="ARBA00022475"/>
    </source>
</evidence>
<keyword evidence="9" id="KW-1185">Reference proteome</keyword>
<feature type="transmembrane region" description="Helical" evidence="6">
    <location>
        <begin position="380"/>
        <end position="401"/>
    </location>
</feature>
<evidence type="ECO:0000259" key="7">
    <source>
        <dbReference type="SMART" id="SM00849"/>
    </source>
</evidence>
<dbReference type="InterPro" id="IPR036866">
    <property type="entry name" value="RibonucZ/Hydroxyglut_hydro"/>
</dbReference>
<dbReference type="InterPro" id="IPR035681">
    <property type="entry name" value="ComA-like_MBL"/>
</dbReference>
<dbReference type="SUPFAM" id="SSF56281">
    <property type="entry name" value="Metallo-hydrolase/oxidoreductase"/>
    <property type="match status" value="1"/>
</dbReference>
<dbReference type="NCBIfam" id="TIGR00361">
    <property type="entry name" value="ComEC_Rec2"/>
    <property type="match status" value="1"/>
</dbReference>
<protein>
    <submittedName>
        <fullName evidence="8">DNA internalization-related competence protein ComEC/Rec2</fullName>
    </submittedName>
</protein>
<keyword evidence="5 6" id="KW-0472">Membrane</keyword>
<feature type="transmembrane region" description="Helical" evidence="6">
    <location>
        <begin position="408"/>
        <end position="427"/>
    </location>
</feature>
<keyword evidence="4 6" id="KW-1133">Transmembrane helix</keyword>
<dbReference type="InterPro" id="IPR004477">
    <property type="entry name" value="ComEC_N"/>
</dbReference>
<dbReference type="SMART" id="SM00849">
    <property type="entry name" value="Lactamase_B"/>
    <property type="match status" value="1"/>
</dbReference>